<sequence>MFASVDRRLLYGLLVSGSCIIIGSISWYYSNRKKGQIRSNRSEYLVLEVRVPVYCVGSIIGKGGEAIKRFQQQFSVRCVFAKDDEKSLDDNYRILIIRGQQHHVYEAEVEIRRMIADLPQYEHIEMFIPENACGYLIGRNGATIKNIRDTSKARLNMDKKIIDNVEKKNFSRLIISGTSEQIAAAKALVEERLQNFEQKQQERENRSDIKPFHDHLNGTHISIDDMDSEDIEMAMHARNNGPNQAERRAHHNALERKRRDHIKGSFGDLRDVIPSLKGEKASRAHVLKSATEYIRTIKSKNQRNQTSIDELKRQNAAIELQVRLLERVKETSQYTRQIQNHQQEQQRVNHDLDFNGIQTTINLLTNENSSS</sequence>
<dbReference type="GO" id="GO:0003700">
    <property type="term" value="F:DNA-binding transcription factor activity"/>
    <property type="evidence" value="ECO:0007669"/>
    <property type="project" value="TreeGrafter"/>
</dbReference>
<dbReference type="Proteomes" id="UP000663828">
    <property type="component" value="Unassembled WGS sequence"/>
</dbReference>
<evidence type="ECO:0000256" key="3">
    <source>
        <dbReference type="ARBA" id="ARBA00023125"/>
    </source>
</evidence>
<name>A0A814Z5J6_ADIRI</name>
<dbReference type="FunFam" id="4.10.280.10:FF:000019">
    <property type="entry name" value="Myc proto-oncogene protein"/>
    <property type="match status" value="1"/>
</dbReference>
<dbReference type="GO" id="GO:0003723">
    <property type="term" value="F:RNA binding"/>
    <property type="evidence" value="ECO:0007669"/>
    <property type="project" value="UniProtKB-UniRule"/>
</dbReference>
<evidence type="ECO:0000256" key="6">
    <source>
        <dbReference type="ARBA" id="ARBA00023242"/>
    </source>
</evidence>
<keyword evidence="7" id="KW-0694">RNA-binding</keyword>
<evidence type="ECO:0000256" key="10">
    <source>
        <dbReference type="SAM" id="Phobius"/>
    </source>
</evidence>
<protein>
    <recommendedName>
        <fullName evidence="11">BHLH domain-containing protein</fullName>
    </recommendedName>
</protein>
<organism evidence="12 13">
    <name type="scientific">Adineta ricciae</name>
    <name type="common">Rotifer</name>
    <dbReference type="NCBI Taxonomy" id="249248"/>
    <lineage>
        <taxon>Eukaryota</taxon>
        <taxon>Metazoa</taxon>
        <taxon>Spiralia</taxon>
        <taxon>Gnathifera</taxon>
        <taxon>Rotifera</taxon>
        <taxon>Eurotatoria</taxon>
        <taxon>Bdelloidea</taxon>
        <taxon>Adinetida</taxon>
        <taxon>Adinetidae</taxon>
        <taxon>Adineta</taxon>
    </lineage>
</organism>
<keyword evidence="3" id="KW-0238">DNA-binding</keyword>
<dbReference type="GO" id="GO:0090575">
    <property type="term" value="C:RNA polymerase II transcription regulator complex"/>
    <property type="evidence" value="ECO:0007669"/>
    <property type="project" value="TreeGrafter"/>
</dbReference>
<evidence type="ECO:0000256" key="8">
    <source>
        <dbReference type="SAM" id="Coils"/>
    </source>
</evidence>
<dbReference type="Pfam" id="PF00010">
    <property type="entry name" value="HLH"/>
    <property type="match status" value="1"/>
</dbReference>
<feature type="compositionally biased region" description="Basic and acidic residues" evidence="9">
    <location>
        <begin position="197"/>
        <end position="217"/>
    </location>
</feature>
<comment type="caution">
    <text evidence="12">The sequence shown here is derived from an EMBL/GenBank/DDBJ whole genome shotgun (WGS) entry which is preliminary data.</text>
</comment>
<evidence type="ECO:0000313" key="12">
    <source>
        <dbReference type="EMBL" id="CAF1238277.1"/>
    </source>
</evidence>
<gene>
    <name evidence="12" type="ORF">XAT740_LOCUS25598</name>
</gene>
<feature type="domain" description="BHLH" evidence="11">
    <location>
        <begin position="246"/>
        <end position="297"/>
    </location>
</feature>
<dbReference type="Pfam" id="PF00013">
    <property type="entry name" value="KH_1"/>
    <property type="match status" value="2"/>
</dbReference>
<dbReference type="AlphaFoldDB" id="A0A814Z5J6"/>
<feature type="coiled-coil region" evidence="8">
    <location>
        <begin position="294"/>
        <end position="328"/>
    </location>
</feature>
<keyword evidence="4" id="KW-0010">Activator</keyword>
<feature type="region of interest" description="Disordered" evidence="9">
    <location>
        <begin position="197"/>
        <end position="218"/>
    </location>
</feature>
<dbReference type="CDD" id="cd11406">
    <property type="entry name" value="bHLHzip_Max"/>
    <property type="match status" value="1"/>
</dbReference>
<dbReference type="InterPro" id="IPR004087">
    <property type="entry name" value="KH_dom"/>
</dbReference>
<dbReference type="InterPro" id="IPR004088">
    <property type="entry name" value="KH_dom_type_1"/>
</dbReference>
<dbReference type="CDD" id="cd00105">
    <property type="entry name" value="KH-I"/>
    <property type="match status" value="1"/>
</dbReference>
<keyword evidence="10" id="KW-1133">Transmembrane helix</keyword>
<proteinExistence type="inferred from homology"/>
<evidence type="ECO:0000256" key="2">
    <source>
        <dbReference type="ARBA" id="ARBA00023015"/>
    </source>
</evidence>
<dbReference type="PANTHER" id="PTHR10328:SF3">
    <property type="entry name" value="PROTEIN MAX"/>
    <property type="match status" value="1"/>
</dbReference>
<evidence type="ECO:0000259" key="11">
    <source>
        <dbReference type="PROSITE" id="PS50888"/>
    </source>
</evidence>
<keyword evidence="8" id="KW-0175">Coiled coil</keyword>
<dbReference type="EMBL" id="CAJNOR010002038">
    <property type="protein sequence ID" value="CAF1238277.1"/>
    <property type="molecule type" value="Genomic_DNA"/>
</dbReference>
<feature type="transmembrane region" description="Helical" evidence="10">
    <location>
        <begin position="9"/>
        <end position="29"/>
    </location>
</feature>
<evidence type="ECO:0000256" key="5">
    <source>
        <dbReference type="ARBA" id="ARBA00023163"/>
    </source>
</evidence>
<keyword evidence="10" id="KW-0812">Transmembrane</keyword>
<comment type="similarity">
    <text evidence="1">Belongs to the MAX family.</text>
</comment>
<keyword evidence="5" id="KW-0804">Transcription</keyword>
<keyword evidence="13" id="KW-1185">Reference proteome</keyword>
<dbReference type="GO" id="GO:0045944">
    <property type="term" value="P:positive regulation of transcription by RNA polymerase II"/>
    <property type="evidence" value="ECO:0007669"/>
    <property type="project" value="TreeGrafter"/>
</dbReference>
<keyword evidence="6" id="KW-0539">Nucleus</keyword>
<dbReference type="GO" id="GO:0046983">
    <property type="term" value="F:protein dimerization activity"/>
    <property type="evidence" value="ECO:0007669"/>
    <property type="project" value="InterPro"/>
</dbReference>
<dbReference type="SUPFAM" id="SSF54791">
    <property type="entry name" value="Eukaryotic type KH-domain (KH-domain type I)"/>
    <property type="match status" value="2"/>
</dbReference>
<dbReference type="SMART" id="SM00353">
    <property type="entry name" value="HLH"/>
    <property type="match status" value="1"/>
</dbReference>
<dbReference type="GO" id="GO:0003677">
    <property type="term" value="F:DNA binding"/>
    <property type="evidence" value="ECO:0007669"/>
    <property type="project" value="UniProtKB-KW"/>
</dbReference>
<dbReference type="InterPro" id="IPR011598">
    <property type="entry name" value="bHLH_dom"/>
</dbReference>
<dbReference type="InterPro" id="IPR036612">
    <property type="entry name" value="KH_dom_type_1_sf"/>
</dbReference>
<reference evidence="12" key="1">
    <citation type="submission" date="2021-02" db="EMBL/GenBank/DDBJ databases">
        <authorList>
            <person name="Nowell W R."/>
        </authorList>
    </citation>
    <scope>NUCLEOTIDE SEQUENCE</scope>
</reference>
<dbReference type="SMART" id="SM00322">
    <property type="entry name" value="KH"/>
    <property type="match status" value="2"/>
</dbReference>
<keyword evidence="2" id="KW-0805">Transcription regulation</keyword>
<dbReference type="Gene3D" id="4.10.280.10">
    <property type="entry name" value="Helix-loop-helix DNA-binding domain"/>
    <property type="match status" value="1"/>
</dbReference>
<keyword evidence="10" id="KW-0472">Membrane</keyword>
<dbReference type="Gene3D" id="3.30.1370.10">
    <property type="entry name" value="K Homology domain, type 1"/>
    <property type="match status" value="2"/>
</dbReference>
<evidence type="ECO:0000256" key="9">
    <source>
        <dbReference type="SAM" id="MobiDB-lite"/>
    </source>
</evidence>
<evidence type="ECO:0000256" key="4">
    <source>
        <dbReference type="ARBA" id="ARBA00023159"/>
    </source>
</evidence>
<dbReference type="PANTHER" id="PTHR10328">
    <property type="entry name" value="PROTEIN MAX MYC-ASSOCIATED FACTOR X"/>
    <property type="match status" value="1"/>
</dbReference>
<dbReference type="PROSITE" id="PS50084">
    <property type="entry name" value="KH_TYPE_1"/>
    <property type="match status" value="2"/>
</dbReference>
<accession>A0A814Z5J6</accession>
<dbReference type="InterPro" id="IPR036638">
    <property type="entry name" value="HLH_DNA-bd_sf"/>
</dbReference>
<evidence type="ECO:0000313" key="13">
    <source>
        <dbReference type="Proteomes" id="UP000663828"/>
    </source>
</evidence>
<evidence type="ECO:0000256" key="7">
    <source>
        <dbReference type="PROSITE-ProRule" id="PRU00117"/>
    </source>
</evidence>
<dbReference type="PROSITE" id="PS51257">
    <property type="entry name" value="PROKAR_LIPOPROTEIN"/>
    <property type="match status" value="1"/>
</dbReference>
<dbReference type="SUPFAM" id="SSF47459">
    <property type="entry name" value="HLH, helix-loop-helix DNA-binding domain"/>
    <property type="match status" value="1"/>
</dbReference>
<evidence type="ECO:0000256" key="1">
    <source>
        <dbReference type="ARBA" id="ARBA00007628"/>
    </source>
</evidence>
<dbReference type="PROSITE" id="PS50888">
    <property type="entry name" value="BHLH"/>
    <property type="match status" value="1"/>
</dbReference>